<dbReference type="PANTHER" id="PTHR40698:SF2">
    <property type="entry name" value="FLAGELLA-RELATED PROTEIN C-RELATED"/>
    <property type="match status" value="1"/>
</dbReference>
<evidence type="ECO:0000313" key="5">
    <source>
        <dbReference type="EMBL" id="MCL9814641.1"/>
    </source>
</evidence>
<dbReference type="InterPro" id="IPR052494">
    <property type="entry name" value="Flagella_assembly_related"/>
</dbReference>
<comment type="caution">
    <text evidence="5">The sequence shown here is derived from an EMBL/GenBank/DDBJ whole genome shotgun (WGS) entry which is preliminary data.</text>
</comment>
<comment type="subcellular location">
    <subcellularLocation>
        <location evidence="1">Archaeal flagellum</location>
    </subcellularLocation>
</comment>
<organism evidence="5 6">
    <name type="scientific">Natranaeroarchaeum aerophilus</name>
    <dbReference type="NCBI Taxonomy" id="2917711"/>
    <lineage>
        <taxon>Archaea</taxon>
        <taxon>Methanobacteriati</taxon>
        <taxon>Methanobacteriota</taxon>
        <taxon>Stenosarchaea group</taxon>
        <taxon>Halobacteria</taxon>
        <taxon>Halobacteriales</taxon>
        <taxon>Natronoarchaeaceae</taxon>
        <taxon>Natranaeroarchaeum</taxon>
    </lineage>
</organism>
<dbReference type="GO" id="GO:0097588">
    <property type="term" value="P:archaeal or bacterial-type flagellum-dependent cell motility"/>
    <property type="evidence" value="ECO:0007669"/>
    <property type="project" value="InterPro"/>
</dbReference>
<protein>
    <recommendedName>
        <fullName evidence="4">Archaeal flagella protein FlaD/E domain-containing protein</fullName>
    </recommendedName>
</protein>
<dbReference type="PANTHER" id="PTHR40698">
    <property type="entry name" value="FLAGELLA-RELATED PROTEIN E-RELATED-RELATED"/>
    <property type="match status" value="1"/>
</dbReference>
<dbReference type="EMBL" id="JAKRVY010000008">
    <property type="protein sequence ID" value="MCL9814641.1"/>
    <property type="molecule type" value="Genomic_DNA"/>
</dbReference>
<evidence type="ECO:0000256" key="2">
    <source>
        <dbReference type="ARBA" id="ARBA00022440"/>
    </source>
</evidence>
<gene>
    <name evidence="5" type="ORF">AArcSt11_13365</name>
</gene>
<feature type="domain" description="Archaeal flagella protein FlaD/E" evidence="4">
    <location>
        <begin position="12"/>
        <end position="112"/>
    </location>
</feature>
<dbReference type="GO" id="GO:0097589">
    <property type="term" value="C:archaeal-type flagellum"/>
    <property type="evidence" value="ECO:0007669"/>
    <property type="project" value="UniProtKB-SubCell"/>
</dbReference>
<keyword evidence="6" id="KW-1185">Reference proteome</keyword>
<evidence type="ECO:0000313" key="6">
    <source>
        <dbReference type="Proteomes" id="UP001202674"/>
    </source>
</evidence>
<accession>A0AAE3FT28</accession>
<feature type="compositionally biased region" description="Basic and acidic residues" evidence="3">
    <location>
        <begin position="168"/>
        <end position="177"/>
    </location>
</feature>
<feature type="region of interest" description="Disordered" evidence="3">
    <location>
        <begin position="1"/>
        <end position="20"/>
    </location>
</feature>
<evidence type="ECO:0000256" key="3">
    <source>
        <dbReference type="SAM" id="MobiDB-lite"/>
    </source>
</evidence>
<dbReference type="RefSeq" id="WP_250597781.1">
    <property type="nucleotide sequence ID" value="NZ_JAKRVY010000008.1"/>
</dbReference>
<evidence type="ECO:0000256" key="1">
    <source>
        <dbReference type="ARBA" id="ARBA00004618"/>
    </source>
</evidence>
<evidence type="ECO:0000259" key="4">
    <source>
        <dbReference type="Pfam" id="PF04659"/>
    </source>
</evidence>
<sequence>MSRRDSVTGRSSTPHLDSLDGTAAEQVTAMAWARYLGNEFGSSGAIRSLRFYRDAGWISSEVYRRMVDYVRGLSVEELSDDDDGDETSIDALAETPYEGHARSLEYVAAIAGDSIERDLTTLRLGQNGVSSNAGIGGSDDGGVPEDSQCAATDEDGEPCTRPALGDSDYCHDHHEEPVDGEMGEE</sequence>
<dbReference type="Pfam" id="PF04659">
    <property type="entry name" value="Arch_fla_DE"/>
    <property type="match status" value="1"/>
</dbReference>
<dbReference type="Proteomes" id="UP001202674">
    <property type="component" value="Unassembled WGS sequence"/>
</dbReference>
<feature type="region of interest" description="Disordered" evidence="3">
    <location>
        <begin position="126"/>
        <end position="185"/>
    </location>
</feature>
<dbReference type="InterPro" id="IPR006752">
    <property type="entry name" value="Arch_fla_DE"/>
</dbReference>
<keyword evidence="2" id="KW-0974">Archaeal flagellum</keyword>
<proteinExistence type="predicted"/>
<dbReference type="AlphaFoldDB" id="A0AAE3FT28"/>
<reference evidence="5 6" key="1">
    <citation type="journal article" date="2022" name="Syst. Appl. Microbiol.">
        <title>Natronocalculus amylovorans gen. nov., sp. nov., and Natranaeroarchaeum aerophilus sp. nov., dominant culturable amylolytic natronoarchaea from hypersaline soda lakes in southwestern Siberia.</title>
        <authorList>
            <person name="Sorokin D.Y."/>
            <person name="Elcheninov A.G."/>
            <person name="Khizhniak T.V."/>
            <person name="Koenen M."/>
            <person name="Bale N.J."/>
            <person name="Damste J.S.S."/>
            <person name="Kublanov I.V."/>
        </authorList>
    </citation>
    <scope>NUCLEOTIDE SEQUENCE [LARGE SCALE GENOMIC DNA]</scope>
    <source>
        <strain evidence="5 6">AArc-St1-1</strain>
    </source>
</reference>
<name>A0AAE3FT28_9EURY</name>